<dbReference type="PANTHER" id="PTHR34580">
    <property type="match status" value="1"/>
</dbReference>
<dbReference type="HOGENOM" id="CLU_933096_0_0_10"/>
<dbReference type="eggNOG" id="COG2378">
    <property type="taxonomic scope" value="Bacteria"/>
</dbReference>
<dbReference type="PANTHER" id="PTHR34580:SF9">
    <property type="entry name" value="SLL5097 PROTEIN"/>
    <property type="match status" value="1"/>
</dbReference>
<name>E0NUC5_9BACT</name>
<organism evidence="1 2">
    <name type="scientific">Hoylesella marshii DSM 16973 = JCM 13450</name>
    <dbReference type="NCBI Taxonomy" id="862515"/>
    <lineage>
        <taxon>Bacteria</taxon>
        <taxon>Pseudomonadati</taxon>
        <taxon>Bacteroidota</taxon>
        <taxon>Bacteroidia</taxon>
        <taxon>Bacteroidales</taxon>
        <taxon>Prevotellaceae</taxon>
        <taxon>Hoylesella</taxon>
    </lineage>
</organism>
<comment type="caution">
    <text evidence="1">The sequence shown here is derived from an EMBL/GenBank/DDBJ whole genome shotgun (WGS) entry which is preliminary data.</text>
</comment>
<gene>
    <name evidence="1" type="ORF">HMPREF0658_1778</name>
</gene>
<dbReference type="Proteomes" id="UP000004394">
    <property type="component" value="Unassembled WGS sequence"/>
</dbReference>
<dbReference type="EMBL" id="AEEI01000052">
    <property type="protein sequence ID" value="EFM01216.1"/>
    <property type="molecule type" value="Genomic_DNA"/>
</dbReference>
<dbReference type="BioCyc" id="PMAR862515-HMP:GMOO-1803-MONOMER"/>
<dbReference type="SUPFAM" id="SSF46785">
    <property type="entry name" value="Winged helix' DNA-binding domain"/>
    <property type="match status" value="1"/>
</dbReference>
<dbReference type="InterPro" id="IPR051534">
    <property type="entry name" value="CBASS_pafABC_assoc_protein"/>
</dbReference>
<dbReference type="STRING" id="862515.HMPREF0658_1778"/>
<evidence type="ECO:0000313" key="2">
    <source>
        <dbReference type="Proteomes" id="UP000004394"/>
    </source>
</evidence>
<dbReference type="InterPro" id="IPR036390">
    <property type="entry name" value="WH_DNA-bd_sf"/>
</dbReference>
<keyword evidence="2" id="KW-1185">Reference proteome</keyword>
<evidence type="ECO:0000313" key="1">
    <source>
        <dbReference type="EMBL" id="EFM01216.1"/>
    </source>
</evidence>
<sequence>MRHDKLKRELDLLLLLTNNRQYTVAELCQRQNISRRNLYYYLNFFRESGFHVNKNGQYYSISRNSPFFTRLFSLIQFTEDEAIVMQRLLETADADNLYIHNLKQKFNRFYDLRILSDTAYHARMSHHVNVLYQAIKQQQMVIIHGYSSPHSNTVSNRLVEPFLFMNNNNDIRCYELATRMNKTFKISRMEDVEAVNAAWLYGDKHRQLYTDLFMFSSEETLPVKLRLGRLSYNLLTEERPDAHRYITPDGDEHWLFEAPVCSYLGIGRFVLGLYEDIEIIGDDGFRSYIRSKIAAMQNHL</sequence>
<dbReference type="PROSITE" id="PS52050">
    <property type="entry name" value="WYL"/>
    <property type="match status" value="1"/>
</dbReference>
<dbReference type="AlphaFoldDB" id="E0NUC5"/>
<dbReference type="OrthoDB" id="1315521at2"/>
<accession>E0NUC5</accession>
<dbReference type="RefSeq" id="WP_006950050.1">
    <property type="nucleotide sequence ID" value="NZ_BAJI01000004.1"/>
</dbReference>
<reference evidence="1" key="1">
    <citation type="submission" date="2010-07" db="EMBL/GenBank/DDBJ databases">
        <authorList>
            <person name="Muzny D."/>
            <person name="Qin X."/>
            <person name="Deng J."/>
            <person name="Jiang H."/>
            <person name="Liu Y."/>
            <person name="Qu J."/>
            <person name="Song X.-Z."/>
            <person name="Zhang L."/>
            <person name="Thornton R."/>
            <person name="Coyle M."/>
            <person name="Francisco L."/>
            <person name="Jackson L."/>
            <person name="Javaid M."/>
            <person name="Korchina V."/>
            <person name="Kovar C."/>
            <person name="Mata R."/>
            <person name="Mathew T."/>
            <person name="Ngo R."/>
            <person name="Nguyen L."/>
            <person name="Nguyen N."/>
            <person name="Okwuonu G."/>
            <person name="Ongeri F."/>
            <person name="Pham C."/>
            <person name="Simmons D."/>
            <person name="Wilczek-Boney K."/>
            <person name="Hale W."/>
            <person name="Jakkamsetti A."/>
            <person name="Pham P."/>
            <person name="Ruth R."/>
            <person name="San Lucas F."/>
            <person name="Warren J."/>
            <person name="Zhang J."/>
            <person name="Zhao Z."/>
            <person name="Zhou C."/>
            <person name="Zhu D."/>
            <person name="Lee S."/>
            <person name="Bess C."/>
            <person name="Blankenburg K."/>
            <person name="Forbes L."/>
            <person name="Fu Q."/>
            <person name="Gubbala S."/>
            <person name="Hirani K."/>
            <person name="Jayaseelan J.C."/>
            <person name="Lara F."/>
            <person name="Munidasa M."/>
            <person name="Palculict T."/>
            <person name="Patil S."/>
            <person name="Pu L.-L."/>
            <person name="Saada N."/>
            <person name="Tang L."/>
            <person name="Weissenberger G."/>
            <person name="Zhu Y."/>
            <person name="Hemphill L."/>
            <person name="Shang Y."/>
            <person name="Youmans B."/>
            <person name="Ayvaz T."/>
            <person name="Ross M."/>
            <person name="Santibanez J."/>
            <person name="Aqrawi P."/>
            <person name="Gross S."/>
            <person name="Joshi V."/>
            <person name="Fowler G."/>
            <person name="Nazareth L."/>
            <person name="Reid J."/>
            <person name="Worley K."/>
            <person name="Petrosino J."/>
            <person name="Highlander S."/>
            <person name="Gibbs R."/>
        </authorList>
    </citation>
    <scope>NUCLEOTIDE SEQUENCE [LARGE SCALE GENOMIC DNA]</scope>
    <source>
        <strain evidence="1">DSM 16973</strain>
    </source>
</reference>
<protein>
    <submittedName>
        <fullName evidence="1">Uncharacterized protein</fullName>
    </submittedName>
</protein>
<proteinExistence type="predicted"/>